<gene>
    <name evidence="2" type="ORF">CIT26_30280</name>
</gene>
<organism evidence="2 3">
    <name type="scientific">Mesorhizobium temperatum</name>
    <dbReference type="NCBI Taxonomy" id="241416"/>
    <lineage>
        <taxon>Bacteria</taxon>
        <taxon>Pseudomonadati</taxon>
        <taxon>Pseudomonadota</taxon>
        <taxon>Alphaproteobacteria</taxon>
        <taxon>Hyphomicrobiales</taxon>
        <taxon>Phyllobacteriaceae</taxon>
        <taxon>Mesorhizobium</taxon>
    </lineage>
</organism>
<evidence type="ECO:0000259" key="1">
    <source>
        <dbReference type="Pfam" id="PF09722"/>
    </source>
</evidence>
<dbReference type="Proteomes" id="UP000216442">
    <property type="component" value="Unassembled WGS sequence"/>
</dbReference>
<name>A0A271LBZ7_9HYPH</name>
<dbReference type="AlphaFoldDB" id="A0A271LBZ7"/>
<accession>A0A271LBZ7</accession>
<dbReference type="OrthoDB" id="5918037at2"/>
<dbReference type="EMBL" id="NPKJ01000072">
    <property type="protein sequence ID" value="PAQ05407.1"/>
    <property type="molecule type" value="Genomic_DNA"/>
</dbReference>
<comment type="caution">
    <text evidence="2">The sequence shown here is derived from an EMBL/GenBank/DDBJ whole genome shotgun (WGS) entry which is preliminary data.</text>
</comment>
<sequence>MSQETFGDSGKANRWLHRELAELGDQTPLTLAQIETGGRGLVPYRPIGELLIVVTSPILQLFEPLWPDSR</sequence>
<dbReference type="Pfam" id="PF09722">
    <property type="entry name" value="Xre_MbcA_ParS_C"/>
    <property type="match status" value="1"/>
</dbReference>
<evidence type="ECO:0000313" key="3">
    <source>
        <dbReference type="Proteomes" id="UP000216442"/>
    </source>
</evidence>
<dbReference type="RefSeq" id="WP_095495996.1">
    <property type="nucleotide sequence ID" value="NZ_NPKJ01000072.1"/>
</dbReference>
<proteinExistence type="predicted"/>
<protein>
    <recommendedName>
        <fullName evidence="1">Antitoxin Xre/MbcA/ParS-like toxin-binding domain-containing protein</fullName>
    </recommendedName>
</protein>
<dbReference type="InterPro" id="IPR024467">
    <property type="entry name" value="Xre/MbcA/ParS-like_toxin-bd"/>
</dbReference>
<feature type="domain" description="Antitoxin Xre/MbcA/ParS-like toxin-binding" evidence="1">
    <location>
        <begin position="3"/>
        <end position="37"/>
    </location>
</feature>
<reference evidence="2 3" key="1">
    <citation type="submission" date="2017-08" db="EMBL/GenBank/DDBJ databases">
        <title>Mesorhizobium wenxinae sp. nov., a novel rhizobial species isolated from root nodules of chickpea (Cicer arietinum L.).</title>
        <authorList>
            <person name="Zhang J."/>
        </authorList>
    </citation>
    <scope>NUCLEOTIDE SEQUENCE [LARGE SCALE GENOMIC DNA]</scope>
    <source>
        <strain evidence="2 3">SDW018</strain>
    </source>
</reference>
<keyword evidence="3" id="KW-1185">Reference proteome</keyword>
<evidence type="ECO:0000313" key="2">
    <source>
        <dbReference type="EMBL" id="PAQ05407.1"/>
    </source>
</evidence>